<accession>A0ABQ2L5S7</accession>
<protein>
    <recommendedName>
        <fullName evidence="3">Heptaprenyl diphosphate synthase</fullName>
    </recommendedName>
</protein>
<dbReference type="RefSeq" id="WP_018976396.1">
    <property type="nucleotide sequence ID" value="NZ_BMLN01000008.1"/>
</dbReference>
<dbReference type="InterPro" id="IPR009920">
    <property type="entry name" value="HEPPP_synth_su1"/>
</dbReference>
<comment type="caution">
    <text evidence="1">The sequence shown here is derived from an EMBL/GenBank/DDBJ whole genome shotgun (WGS) entry which is preliminary data.</text>
</comment>
<name>A0ABQ2L5S7_9BACL</name>
<evidence type="ECO:0000313" key="2">
    <source>
        <dbReference type="Proteomes" id="UP000606653"/>
    </source>
</evidence>
<organism evidence="1 2">
    <name type="scientific">Saccharibacillus kuerlensis</name>
    <dbReference type="NCBI Taxonomy" id="459527"/>
    <lineage>
        <taxon>Bacteria</taxon>
        <taxon>Bacillati</taxon>
        <taxon>Bacillota</taxon>
        <taxon>Bacilli</taxon>
        <taxon>Bacillales</taxon>
        <taxon>Paenibacillaceae</taxon>
        <taxon>Saccharibacillus</taxon>
    </lineage>
</organism>
<reference evidence="2" key="1">
    <citation type="journal article" date="2019" name="Int. J. Syst. Evol. Microbiol.">
        <title>The Global Catalogue of Microorganisms (GCM) 10K type strain sequencing project: providing services to taxonomists for standard genome sequencing and annotation.</title>
        <authorList>
            <consortium name="The Broad Institute Genomics Platform"/>
            <consortium name="The Broad Institute Genome Sequencing Center for Infectious Disease"/>
            <person name="Wu L."/>
            <person name="Ma J."/>
        </authorList>
    </citation>
    <scope>NUCLEOTIDE SEQUENCE [LARGE SCALE GENOMIC DNA]</scope>
    <source>
        <strain evidence="2">CGMCC 1.6964</strain>
    </source>
</reference>
<dbReference type="Pfam" id="PF07307">
    <property type="entry name" value="HEPPP_synt_1"/>
    <property type="match status" value="1"/>
</dbReference>
<gene>
    <name evidence="1" type="ORF">GCM10010969_29640</name>
</gene>
<keyword evidence="2" id="KW-1185">Reference proteome</keyword>
<sequence>MKPYCVPEKTKKYTGYDMIRKHTAIPALPDARLRLLHAFLEASDYAAQSEVYGIVTGLLQTGLDIHDRVAPGDDSEEEQAMRTRQLKVLAGDYYSSLFYQLLAGAGEIAMVAELSRAIADMNRSKMELYLRMQSDSKLELREYLDEKARINVRLFAGFDCLLEEPLLSQWQELLMLVGLCEAASDELAAAVDGEAYEGLAFRNGRLREAAEREQLCAELAALLHDFAKRFEDRIGSLSDRIDRASLLPLSARFLAAAKTKGEVMES</sequence>
<evidence type="ECO:0000313" key="1">
    <source>
        <dbReference type="EMBL" id="GGO04423.1"/>
    </source>
</evidence>
<dbReference type="Proteomes" id="UP000606653">
    <property type="component" value="Unassembled WGS sequence"/>
</dbReference>
<dbReference type="Gene3D" id="1.20.120.1450">
    <property type="match status" value="1"/>
</dbReference>
<proteinExistence type="predicted"/>
<evidence type="ECO:0008006" key="3">
    <source>
        <dbReference type="Google" id="ProtNLM"/>
    </source>
</evidence>
<dbReference type="EMBL" id="BMLN01000008">
    <property type="protein sequence ID" value="GGO04423.1"/>
    <property type="molecule type" value="Genomic_DNA"/>
</dbReference>